<organism evidence="4 5">
    <name type="scientific">Phytophthora sojae (strain P6497)</name>
    <name type="common">Soybean stem and root rot agent</name>
    <name type="synonym">Phytophthora megasperma f. sp. glycines</name>
    <dbReference type="NCBI Taxonomy" id="1094619"/>
    <lineage>
        <taxon>Eukaryota</taxon>
        <taxon>Sar</taxon>
        <taxon>Stramenopiles</taxon>
        <taxon>Oomycota</taxon>
        <taxon>Peronosporomycetes</taxon>
        <taxon>Peronosporales</taxon>
        <taxon>Peronosporaceae</taxon>
        <taxon>Phytophthora</taxon>
    </lineage>
</organism>
<proteinExistence type="predicted"/>
<protein>
    <recommendedName>
        <fullName evidence="3">WLGC domain-containing protein</fullName>
    </recommendedName>
</protein>
<dbReference type="EMBL" id="JH159159">
    <property type="protein sequence ID" value="EGZ09472.1"/>
    <property type="molecule type" value="Genomic_DNA"/>
</dbReference>
<dbReference type="InterPro" id="IPR032675">
    <property type="entry name" value="LRR_dom_sf"/>
</dbReference>
<dbReference type="Gene3D" id="3.80.10.10">
    <property type="entry name" value="Ribonuclease Inhibitor"/>
    <property type="match status" value="1"/>
</dbReference>
<feature type="region of interest" description="Disordered" evidence="1">
    <location>
        <begin position="1"/>
        <end position="87"/>
    </location>
</feature>
<keyword evidence="5" id="KW-1185">Reference proteome</keyword>
<feature type="compositionally biased region" description="Basic and acidic residues" evidence="1">
    <location>
        <begin position="1"/>
        <end position="10"/>
    </location>
</feature>
<feature type="compositionally biased region" description="Basic residues" evidence="1">
    <location>
        <begin position="64"/>
        <end position="77"/>
    </location>
</feature>
<feature type="transmembrane region" description="Helical" evidence="2">
    <location>
        <begin position="161"/>
        <end position="187"/>
    </location>
</feature>
<name>G5A3X2_PHYSP</name>
<feature type="transmembrane region" description="Helical" evidence="2">
    <location>
        <begin position="113"/>
        <end position="141"/>
    </location>
</feature>
<dbReference type="Proteomes" id="UP000002640">
    <property type="component" value="Unassembled WGS sequence"/>
</dbReference>
<gene>
    <name evidence="4" type="ORF">PHYSODRAFT_305001</name>
</gene>
<feature type="domain" description="WLGC" evidence="3">
    <location>
        <begin position="528"/>
        <end position="591"/>
    </location>
</feature>
<dbReference type="Pfam" id="PF26605">
    <property type="entry name" value="WLGC"/>
    <property type="match status" value="1"/>
</dbReference>
<keyword evidence="2" id="KW-0812">Transmembrane</keyword>
<dbReference type="AlphaFoldDB" id="G5A3X2"/>
<dbReference type="GeneID" id="20642486"/>
<sequence length="594" mass="66265">MPSQVDERTVDGSPESSPMNTTAAAAAAAGGGAQDVIPSLVSQTDGITDEIQEKDPRLTSCRPEKKRSSRPPHLKPRASREPSTDSRPSVVNFVVTEVATFHDVFGILGVPMVIMFLVSAAWTFMLVAIQVHAATIANAVMNTTEFDNGEFWLLPKPETPLVVASAILFTLFGVGYTALAVMIVFFYRAGALKDAETSIDSDPGMNNSSRYSSMQAAIQQKITKQNFVQNMILWARGLPEDVCEHYFGFPNPTIHYYSIMLLCNWFAASYRGQHYVVDPNLIIARLYYTKYDKCALYSYWWNFGEKHCTCLVFADRETTPTTYAEWTSPNDTTANLAELAMAGELRIVQIINRAVPDLPEELTRCHRLEQLILLYTKTIHLPEWLSEFRSLDYFHVEGDFTDRRLQTIPDGMFNHLEHLSFLHLGTLPALKTLPSMASLKNVRYLTLAVLSSFIEIPSFEGLSSVSDLNLIHLPSAPTLPSLAPLKRLTQMVILPPEDKAKLDSFGDTICPPSMPQDMEQAAPCKYSTDVLCGGVLYKECSFNGKQGMCFNSRMMVINCETTPNYIAMRKLQIERGVGKECDPEVEAWLGCPNN</sequence>
<evidence type="ECO:0000313" key="5">
    <source>
        <dbReference type="Proteomes" id="UP000002640"/>
    </source>
</evidence>
<dbReference type="SMR" id="G5A3X2"/>
<dbReference type="RefSeq" id="XP_009534333.1">
    <property type="nucleotide sequence ID" value="XM_009536038.1"/>
</dbReference>
<evidence type="ECO:0000259" key="3">
    <source>
        <dbReference type="Pfam" id="PF26605"/>
    </source>
</evidence>
<dbReference type="SUPFAM" id="SSF52058">
    <property type="entry name" value="L domain-like"/>
    <property type="match status" value="1"/>
</dbReference>
<evidence type="ECO:0000256" key="1">
    <source>
        <dbReference type="SAM" id="MobiDB-lite"/>
    </source>
</evidence>
<keyword evidence="2" id="KW-1133">Transmembrane helix</keyword>
<dbReference type="InParanoid" id="G5A3X2"/>
<evidence type="ECO:0000313" key="4">
    <source>
        <dbReference type="EMBL" id="EGZ09472.1"/>
    </source>
</evidence>
<keyword evidence="2" id="KW-0472">Membrane</keyword>
<evidence type="ECO:0000256" key="2">
    <source>
        <dbReference type="SAM" id="Phobius"/>
    </source>
</evidence>
<dbReference type="InterPro" id="IPR058256">
    <property type="entry name" value="WLGC"/>
</dbReference>
<accession>G5A3X2</accession>
<reference evidence="4 5" key="1">
    <citation type="journal article" date="2006" name="Science">
        <title>Phytophthora genome sequences uncover evolutionary origins and mechanisms of pathogenesis.</title>
        <authorList>
            <person name="Tyler B.M."/>
            <person name="Tripathy S."/>
            <person name="Zhang X."/>
            <person name="Dehal P."/>
            <person name="Jiang R.H."/>
            <person name="Aerts A."/>
            <person name="Arredondo F.D."/>
            <person name="Baxter L."/>
            <person name="Bensasson D."/>
            <person name="Beynon J.L."/>
            <person name="Chapman J."/>
            <person name="Damasceno C.M."/>
            <person name="Dorrance A.E."/>
            <person name="Dou D."/>
            <person name="Dickerman A.W."/>
            <person name="Dubchak I.L."/>
            <person name="Garbelotto M."/>
            <person name="Gijzen M."/>
            <person name="Gordon S.G."/>
            <person name="Govers F."/>
            <person name="Grunwald N.J."/>
            <person name="Huang W."/>
            <person name="Ivors K.L."/>
            <person name="Jones R.W."/>
            <person name="Kamoun S."/>
            <person name="Krampis K."/>
            <person name="Lamour K.H."/>
            <person name="Lee M.K."/>
            <person name="McDonald W.H."/>
            <person name="Medina M."/>
            <person name="Meijer H.J."/>
            <person name="Nordberg E.K."/>
            <person name="Maclean D.J."/>
            <person name="Ospina-Giraldo M.D."/>
            <person name="Morris P.F."/>
            <person name="Phuntumart V."/>
            <person name="Putnam N.H."/>
            <person name="Rash S."/>
            <person name="Rose J.K."/>
            <person name="Sakihama Y."/>
            <person name="Salamov A.A."/>
            <person name="Savidor A."/>
            <person name="Scheuring C.F."/>
            <person name="Smith B.M."/>
            <person name="Sobral B.W."/>
            <person name="Terry A."/>
            <person name="Torto-Alalibo T.A."/>
            <person name="Win J."/>
            <person name="Xu Z."/>
            <person name="Zhang H."/>
            <person name="Grigoriev I.V."/>
            <person name="Rokhsar D.S."/>
            <person name="Boore J.L."/>
        </authorList>
    </citation>
    <scope>NUCLEOTIDE SEQUENCE [LARGE SCALE GENOMIC DNA]</scope>
    <source>
        <strain evidence="4 5">P6497</strain>
    </source>
</reference>
<dbReference type="KEGG" id="psoj:PHYSODRAFT_305001"/>